<evidence type="ECO:0000313" key="2">
    <source>
        <dbReference type="Proteomes" id="UP000606193"/>
    </source>
</evidence>
<comment type="caution">
    <text evidence="1">The sequence shown here is derived from an EMBL/GenBank/DDBJ whole genome shotgun (WGS) entry which is preliminary data.</text>
</comment>
<gene>
    <name evidence="1" type="ORF">H8704_02650</name>
</gene>
<reference evidence="1 2" key="1">
    <citation type="submission" date="2020-08" db="EMBL/GenBank/DDBJ databases">
        <title>Genome public.</title>
        <authorList>
            <person name="Liu C."/>
            <person name="Sun Q."/>
        </authorList>
    </citation>
    <scope>NUCLEOTIDE SEQUENCE [LARGE SCALE GENOMIC DNA]</scope>
    <source>
        <strain evidence="1 2">NSJ-37</strain>
    </source>
</reference>
<protein>
    <submittedName>
        <fullName evidence="1">Uncharacterized protein</fullName>
    </submittedName>
</protein>
<evidence type="ECO:0000313" key="1">
    <source>
        <dbReference type="EMBL" id="MBC8561537.1"/>
    </source>
</evidence>
<dbReference type="EMBL" id="JACRSX010000002">
    <property type="protein sequence ID" value="MBC8561537.1"/>
    <property type="molecule type" value="Genomic_DNA"/>
</dbReference>
<proteinExistence type="predicted"/>
<organism evidence="1 2">
    <name type="scientific">Jutongia huaianensis</name>
    <dbReference type="NCBI Taxonomy" id="2763668"/>
    <lineage>
        <taxon>Bacteria</taxon>
        <taxon>Bacillati</taxon>
        <taxon>Bacillota</taxon>
        <taxon>Clostridia</taxon>
        <taxon>Lachnospirales</taxon>
        <taxon>Lachnospiraceae</taxon>
        <taxon>Jutongia</taxon>
    </lineage>
</organism>
<dbReference type="RefSeq" id="WP_022464603.1">
    <property type="nucleotide sequence ID" value="NZ_JACRSX010000002.1"/>
</dbReference>
<dbReference type="Proteomes" id="UP000606193">
    <property type="component" value="Unassembled WGS sequence"/>
</dbReference>
<name>A0ABR7MYS4_9FIRM</name>
<sequence>MLHWSSKMYLDADLVPQKKRYQKLLEKKKRTRSLYCITLPVNGKNMMEIYSSGELWFRWYQERELTVIGLAGSREKAQRLAAQICLDTVCREGDISPGIVREYFQDAIK</sequence>
<keyword evidence="2" id="KW-1185">Reference proteome</keyword>
<accession>A0ABR7MYS4</accession>